<sequence>MDDIKILRNEFEKKSKENQSHIERCLSILALAEEKNWSAEDLQAVVNDFAFNHRSVQ</sequence>
<gene>
    <name evidence="1" type="ORF">LSG31_00705</name>
</gene>
<dbReference type="RefSeq" id="WP_347437534.1">
    <property type="nucleotide sequence ID" value="NZ_CP089291.1"/>
</dbReference>
<reference evidence="1" key="1">
    <citation type="submission" date="2021-12" db="EMBL/GenBank/DDBJ databases">
        <title>Alicyclobacillaceae gen. nov., sp. nov., isolated from chalcocite enrichment system.</title>
        <authorList>
            <person name="Jiang Z."/>
        </authorList>
    </citation>
    <scope>NUCLEOTIDE SEQUENCE</scope>
    <source>
        <strain evidence="1">MYW30-H2</strain>
    </source>
</reference>
<proteinExistence type="predicted"/>
<keyword evidence="2" id="KW-1185">Reference proteome</keyword>
<dbReference type="Proteomes" id="UP000830167">
    <property type="component" value="Chromosome"/>
</dbReference>
<evidence type="ECO:0000313" key="1">
    <source>
        <dbReference type="EMBL" id="UOF90838.1"/>
    </source>
</evidence>
<name>A0ABY4CJZ1_9BACL</name>
<protein>
    <submittedName>
        <fullName evidence="1">Uncharacterized protein</fullName>
    </submittedName>
</protein>
<evidence type="ECO:0000313" key="2">
    <source>
        <dbReference type="Proteomes" id="UP000830167"/>
    </source>
</evidence>
<dbReference type="EMBL" id="CP089291">
    <property type="protein sequence ID" value="UOF90838.1"/>
    <property type="molecule type" value="Genomic_DNA"/>
</dbReference>
<accession>A0ABY4CJZ1</accession>
<organism evidence="1 2">
    <name type="scientific">Fodinisporobacter ferrooxydans</name>
    <dbReference type="NCBI Taxonomy" id="2901836"/>
    <lineage>
        <taxon>Bacteria</taxon>
        <taxon>Bacillati</taxon>
        <taxon>Bacillota</taxon>
        <taxon>Bacilli</taxon>
        <taxon>Bacillales</taxon>
        <taxon>Alicyclobacillaceae</taxon>
        <taxon>Fodinisporobacter</taxon>
    </lineage>
</organism>